<dbReference type="Pfam" id="PF02687">
    <property type="entry name" value="FtsX"/>
    <property type="match status" value="1"/>
</dbReference>
<evidence type="ECO:0000313" key="10">
    <source>
        <dbReference type="Proteomes" id="UP001490816"/>
    </source>
</evidence>
<proteinExistence type="inferred from homology"/>
<evidence type="ECO:0000256" key="7">
    <source>
        <dbReference type="SAM" id="Phobius"/>
    </source>
</evidence>
<gene>
    <name evidence="9" type="ORF">WMO39_10050</name>
</gene>
<accession>A0ABV1FD27</accession>
<keyword evidence="10" id="KW-1185">Reference proteome</keyword>
<evidence type="ECO:0000256" key="3">
    <source>
        <dbReference type="ARBA" id="ARBA00022692"/>
    </source>
</evidence>
<evidence type="ECO:0000259" key="8">
    <source>
        <dbReference type="Pfam" id="PF02687"/>
    </source>
</evidence>
<name>A0ABV1FD27_9FIRM</name>
<sequence>MKLTNVNFLAKANAKINKNEKGIKIVSALLVISITLISAFSITVTKAVNEYKEDYRARTLEVDPWLSKLDDNVIESIKNTEHVVDIFPLEGIRNDSFSVTQTSNQEFQNRIDDKGDTHIYIWSLLGDEKRSVIAGKTLDESPVLSCVVPSDFYPFEVEDQNKKPDYIDGEGLIGETITVKAYNDDLIQDYNMGGDFVSTSTLNLPAIEYKLKVVGTYYLSPTETGYYDSIYISEETATKILDDALTKGGYSKDNKTTVGKWWSDLSLRTHYVVVDDFENIESVYNALTDMNVCCADDSELGIQDSIVNASNIFSFASVFLIISTVLLSVIMIIQSTANALSLRKSDIGLLKAIGYKNSQIFACLYCEQLRVTFTGFAVGTIISIIVTAVSNFFFANRNFIDRLYIINWGTFGILLAISFLIVTVVPLICQLIALRKLNKIQPKDAMNE</sequence>
<protein>
    <submittedName>
        <fullName evidence="9">ABC transporter permease</fullName>
    </submittedName>
</protein>
<feature type="transmembrane region" description="Helical" evidence="7">
    <location>
        <begin position="405"/>
        <end position="433"/>
    </location>
</feature>
<comment type="subcellular location">
    <subcellularLocation>
        <location evidence="1">Cell membrane</location>
        <topology evidence="1">Multi-pass membrane protein</topology>
    </subcellularLocation>
</comment>
<feature type="transmembrane region" description="Helical" evidence="7">
    <location>
        <begin position="371"/>
        <end position="393"/>
    </location>
</feature>
<feature type="transmembrane region" description="Helical" evidence="7">
    <location>
        <begin position="312"/>
        <end position="333"/>
    </location>
</feature>
<dbReference type="InterPro" id="IPR050250">
    <property type="entry name" value="Macrolide_Exporter_MacB"/>
</dbReference>
<comment type="caution">
    <text evidence="9">The sequence shown here is derived from an EMBL/GenBank/DDBJ whole genome shotgun (WGS) entry which is preliminary data.</text>
</comment>
<dbReference type="RefSeq" id="WP_015524122.1">
    <property type="nucleotide sequence ID" value="NZ_JBBMEZ010000033.1"/>
</dbReference>
<dbReference type="PANTHER" id="PTHR30572">
    <property type="entry name" value="MEMBRANE COMPONENT OF TRANSPORTER-RELATED"/>
    <property type="match status" value="1"/>
</dbReference>
<evidence type="ECO:0000256" key="5">
    <source>
        <dbReference type="ARBA" id="ARBA00023136"/>
    </source>
</evidence>
<feature type="domain" description="ABC3 transporter permease C-terminal" evidence="8">
    <location>
        <begin position="319"/>
        <end position="442"/>
    </location>
</feature>
<keyword evidence="3 7" id="KW-0812">Transmembrane</keyword>
<dbReference type="PANTHER" id="PTHR30572:SF4">
    <property type="entry name" value="ABC TRANSPORTER PERMEASE YTRF"/>
    <property type="match status" value="1"/>
</dbReference>
<keyword evidence="5 7" id="KW-0472">Membrane</keyword>
<keyword evidence="2" id="KW-1003">Cell membrane</keyword>
<feature type="transmembrane region" description="Helical" evidence="7">
    <location>
        <begin position="25"/>
        <end position="44"/>
    </location>
</feature>
<comment type="similarity">
    <text evidence="6">Belongs to the ABC-4 integral membrane protein family.</text>
</comment>
<evidence type="ECO:0000256" key="2">
    <source>
        <dbReference type="ARBA" id="ARBA00022475"/>
    </source>
</evidence>
<evidence type="ECO:0000256" key="4">
    <source>
        <dbReference type="ARBA" id="ARBA00022989"/>
    </source>
</evidence>
<evidence type="ECO:0000256" key="1">
    <source>
        <dbReference type="ARBA" id="ARBA00004651"/>
    </source>
</evidence>
<evidence type="ECO:0000256" key="6">
    <source>
        <dbReference type="ARBA" id="ARBA00038076"/>
    </source>
</evidence>
<dbReference type="InterPro" id="IPR003838">
    <property type="entry name" value="ABC3_permease_C"/>
</dbReference>
<keyword evidence="4 7" id="KW-1133">Transmembrane helix</keyword>
<reference evidence="9 10" key="1">
    <citation type="submission" date="2024-03" db="EMBL/GenBank/DDBJ databases">
        <title>Human intestinal bacterial collection.</title>
        <authorList>
            <person name="Pauvert C."/>
            <person name="Hitch T.C.A."/>
            <person name="Clavel T."/>
        </authorList>
    </citation>
    <scope>NUCLEOTIDE SEQUENCE [LARGE SCALE GENOMIC DNA]</scope>
    <source>
        <strain evidence="9 10">CLA-JM-H38</strain>
    </source>
</reference>
<organism evidence="9 10">
    <name type="scientific">Ruminococcoides intestinale</name>
    <dbReference type="NCBI Taxonomy" id="3133162"/>
    <lineage>
        <taxon>Bacteria</taxon>
        <taxon>Bacillati</taxon>
        <taxon>Bacillota</taxon>
        <taxon>Clostridia</taxon>
        <taxon>Eubacteriales</taxon>
        <taxon>Oscillospiraceae</taxon>
        <taxon>Ruminococcoides</taxon>
    </lineage>
</organism>
<evidence type="ECO:0000313" key="9">
    <source>
        <dbReference type="EMBL" id="MEQ2470661.1"/>
    </source>
</evidence>
<dbReference type="EMBL" id="JBBMEZ010000033">
    <property type="protein sequence ID" value="MEQ2470661.1"/>
    <property type="molecule type" value="Genomic_DNA"/>
</dbReference>
<dbReference type="Proteomes" id="UP001490816">
    <property type="component" value="Unassembled WGS sequence"/>
</dbReference>